<protein>
    <submittedName>
        <fullName evidence="1">Uncharacterized protein</fullName>
    </submittedName>
</protein>
<dbReference type="EMBL" id="FUEG01000001">
    <property type="protein sequence ID" value="SJK97097.1"/>
    <property type="molecule type" value="Genomic_DNA"/>
</dbReference>
<dbReference type="OMA" id="TRCMAPG"/>
<sequence>MLDPSPQLPAELVNIIILDFWYSEHSSEDRVIFMTACPLLSRIWKDVFGSIISQDIHVPNEGYILYLSSIMRNNNSLIYRFHLPHSLRTITCDVDLVDTTRDAAQEPYTILSNLPNFIGFRKCFPNLTKVTLEIKYRVRGRCFRFILSQQQIIQTRISIALDQATTQFSVLPVDWEIIAYKPCHPDPDRNWEMFLEDVTRCMAPGALSCFREISFQDMLSQSTYVNGIRRFSGHYNHTEWEGDVRGINRRFVKAAQVQRSSSENNSFFLWTGSLILVEGCGHAFQRCSNGGATTNTLRIFGLNRRIGTLLLWTSRLEEVSETATFMLLPILAGKAMAPVSYKHQEKEAADTVRCEDENQEGG</sequence>
<organism evidence="1 2">
    <name type="scientific">Armillaria ostoyae</name>
    <name type="common">Armillaria root rot fungus</name>
    <dbReference type="NCBI Taxonomy" id="47428"/>
    <lineage>
        <taxon>Eukaryota</taxon>
        <taxon>Fungi</taxon>
        <taxon>Dikarya</taxon>
        <taxon>Basidiomycota</taxon>
        <taxon>Agaricomycotina</taxon>
        <taxon>Agaricomycetes</taxon>
        <taxon>Agaricomycetidae</taxon>
        <taxon>Agaricales</taxon>
        <taxon>Marasmiineae</taxon>
        <taxon>Physalacriaceae</taxon>
        <taxon>Armillaria</taxon>
    </lineage>
</organism>
<dbReference type="OrthoDB" id="2857573at2759"/>
<name>A0A284QKW1_ARMOS</name>
<gene>
    <name evidence="1" type="ORF">ARMOST_00347</name>
</gene>
<reference evidence="2" key="1">
    <citation type="journal article" date="2017" name="Nat. Ecol. Evol.">
        <title>Genome expansion and lineage-specific genetic innovations in the forest pathogenic fungi Armillaria.</title>
        <authorList>
            <person name="Sipos G."/>
            <person name="Prasanna A.N."/>
            <person name="Walter M.C."/>
            <person name="O'Connor E."/>
            <person name="Balint B."/>
            <person name="Krizsan K."/>
            <person name="Kiss B."/>
            <person name="Hess J."/>
            <person name="Varga T."/>
            <person name="Slot J."/>
            <person name="Riley R."/>
            <person name="Boka B."/>
            <person name="Rigling D."/>
            <person name="Barry K."/>
            <person name="Lee J."/>
            <person name="Mihaltcheva S."/>
            <person name="LaButti K."/>
            <person name="Lipzen A."/>
            <person name="Waldron R."/>
            <person name="Moloney N.M."/>
            <person name="Sperisen C."/>
            <person name="Kredics L."/>
            <person name="Vagvoelgyi C."/>
            <person name="Patrignani A."/>
            <person name="Fitzpatrick D."/>
            <person name="Nagy I."/>
            <person name="Doyle S."/>
            <person name="Anderson J.B."/>
            <person name="Grigoriev I.V."/>
            <person name="Gueldener U."/>
            <person name="Muensterkoetter M."/>
            <person name="Nagy L.G."/>
        </authorList>
    </citation>
    <scope>NUCLEOTIDE SEQUENCE [LARGE SCALE GENOMIC DNA]</scope>
    <source>
        <strain evidence="2">C18/9</strain>
    </source>
</reference>
<evidence type="ECO:0000313" key="1">
    <source>
        <dbReference type="EMBL" id="SJK97097.1"/>
    </source>
</evidence>
<dbReference type="AlphaFoldDB" id="A0A284QKW1"/>
<keyword evidence="2" id="KW-1185">Reference proteome</keyword>
<dbReference type="Proteomes" id="UP000219338">
    <property type="component" value="Unassembled WGS sequence"/>
</dbReference>
<evidence type="ECO:0000313" key="2">
    <source>
        <dbReference type="Proteomes" id="UP000219338"/>
    </source>
</evidence>
<accession>A0A284QKW1</accession>
<proteinExistence type="predicted"/>